<dbReference type="InterPro" id="IPR023346">
    <property type="entry name" value="Lysozyme-like_dom_sf"/>
</dbReference>
<dbReference type="GO" id="GO:0004222">
    <property type="term" value="F:metalloendopeptidase activity"/>
    <property type="evidence" value="ECO:0007669"/>
    <property type="project" value="InterPro"/>
</dbReference>
<keyword evidence="3" id="KW-0378">Hydrolase</keyword>
<keyword evidence="2" id="KW-0479">Metal-binding</keyword>
<evidence type="ECO:0000313" key="7">
    <source>
        <dbReference type="EMBL" id="MBK7952689.1"/>
    </source>
</evidence>
<dbReference type="Gene3D" id="2.60.40.3440">
    <property type="match status" value="2"/>
</dbReference>
<evidence type="ECO:0000256" key="1">
    <source>
        <dbReference type="ARBA" id="ARBA00022670"/>
    </source>
</evidence>
<name>A0A935T7D8_9PROT</name>
<protein>
    <submittedName>
        <fullName evidence="7">Tandem-95 repeat protein</fullName>
    </submittedName>
</protein>
<dbReference type="SUPFAM" id="SSF55486">
    <property type="entry name" value="Metalloproteases ('zincins'), catalytic domain"/>
    <property type="match status" value="1"/>
</dbReference>
<dbReference type="InterPro" id="IPR013783">
    <property type="entry name" value="Ig-like_fold"/>
</dbReference>
<dbReference type="EMBL" id="JADJOT010000001">
    <property type="protein sequence ID" value="MBK7952689.1"/>
    <property type="molecule type" value="Genomic_DNA"/>
</dbReference>
<dbReference type="Pfam" id="PF17963">
    <property type="entry name" value="Big_9"/>
    <property type="match status" value="2"/>
</dbReference>
<dbReference type="GO" id="GO:0008270">
    <property type="term" value="F:zinc ion binding"/>
    <property type="evidence" value="ECO:0007669"/>
    <property type="project" value="InterPro"/>
</dbReference>
<dbReference type="Gene3D" id="1.10.530.10">
    <property type="match status" value="1"/>
</dbReference>
<evidence type="ECO:0000259" key="6">
    <source>
        <dbReference type="Pfam" id="PF00413"/>
    </source>
</evidence>
<dbReference type="GO" id="GO:0006508">
    <property type="term" value="P:proteolysis"/>
    <property type="evidence" value="ECO:0007669"/>
    <property type="project" value="UniProtKB-KW"/>
</dbReference>
<dbReference type="Gene3D" id="3.40.390.10">
    <property type="entry name" value="Collagenase (Catalytic Domain)"/>
    <property type="match status" value="1"/>
</dbReference>
<dbReference type="Proteomes" id="UP000706151">
    <property type="component" value="Unassembled WGS sequence"/>
</dbReference>
<dbReference type="GO" id="GO:0031012">
    <property type="term" value="C:extracellular matrix"/>
    <property type="evidence" value="ECO:0007669"/>
    <property type="project" value="InterPro"/>
</dbReference>
<dbReference type="Gene3D" id="2.60.40.10">
    <property type="entry name" value="Immunoglobulins"/>
    <property type="match status" value="1"/>
</dbReference>
<proteinExistence type="predicted"/>
<dbReference type="Pfam" id="PF00413">
    <property type="entry name" value="Peptidase_M10"/>
    <property type="match status" value="1"/>
</dbReference>
<keyword evidence="1" id="KW-0645">Protease</keyword>
<comment type="caution">
    <text evidence="7">The sequence shown here is derived from an EMBL/GenBank/DDBJ whole genome shotgun (WGS) entry which is preliminary data.</text>
</comment>
<evidence type="ECO:0000256" key="4">
    <source>
        <dbReference type="ARBA" id="ARBA00022833"/>
    </source>
</evidence>
<dbReference type="NCBIfam" id="NF012211">
    <property type="entry name" value="tand_rpt_95"/>
    <property type="match status" value="2"/>
</dbReference>
<dbReference type="InterPro" id="IPR024079">
    <property type="entry name" value="MetalloPept_cat_dom_sf"/>
</dbReference>
<feature type="region of interest" description="Disordered" evidence="5">
    <location>
        <begin position="132"/>
        <end position="152"/>
    </location>
</feature>
<evidence type="ECO:0000256" key="5">
    <source>
        <dbReference type="SAM" id="MobiDB-lite"/>
    </source>
</evidence>
<evidence type="ECO:0000256" key="2">
    <source>
        <dbReference type="ARBA" id="ARBA00022723"/>
    </source>
</evidence>
<reference evidence="7 8" key="1">
    <citation type="submission" date="2020-10" db="EMBL/GenBank/DDBJ databases">
        <title>Connecting structure to function with the recovery of over 1000 high-quality activated sludge metagenome-assembled genomes encoding full-length rRNA genes using long-read sequencing.</title>
        <authorList>
            <person name="Singleton C.M."/>
            <person name="Petriglieri F."/>
            <person name="Kristensen J.M."/>
            <person name="Kirkegaard R.H."/>
            <person name="Michaelsen T.Y."/>
            <person name="Andersen M.H."/>
            <person name="Karst S.M."/>
            <person name="Dueholm M.S."/>
            <person name="Nielsen P.H."/>
            <person name="Albertsen M."/>
        </authorList>
    </citation>
    <scope>NUCLEOTIDE SEQUENCE [LARGE SCALE GENOMIC DNA]</scope>
    <source>
        <strain evidence="7">Fred_18-Q3-R57-64_BAT3C.720</strain>
    </source>
</reference>
<organism evidence="7 8">
    <name type="scientific">Candidatus Accumulibacter affinis</name>
    <dbReference type="NCBI Taxonomy" id="2954384"/>
    <lineage>
        <taxon>Bacteria</taxon>
        <taxon>Pseudomonadati</taxon>
        <taxon>Pseudomonadota</taxon>
        <taxon>Betaproteobacteria</taxon>
        <taxon>Candidatus Accumulibacter</taxon>
    </lineage>
</organism>
<evidence type="ECO:0000313" key="8">
    <source>
        <dbReference type="Proteomes" id="UP000706151"/>
    </source>
</evidence>
<gene>
    <name evidence="7" type="ORF">IPK02_01255</name>
</gene>
<dbReference type="InterPro" id="IPR001818">
    <property type="entry name" value="Pept_M10_metallopeptidase"/>
</dbReference>
<sequence length="1975" mass="212329">MQFFPADGSKLTGWVNQTNQQKPVEAMGVSWVYDLMTASQDANKTADGTARPALWFAGTNLLGNRLNLGINTDYVSKQNQRQVNGKDVILGVIPDVAPDAMPNKEAYNNRIWDYENAPNIAGRLLNPNLSNYNPTSKTFGNNPSNGTTQDPQANRQNEVMLDFLAIFSVTQTDGSWGNILIENGDSITVRRALFGNGSEADGLVDGRNVLIGGTSVTIGSETTADSLRRLMGDRRTADYYANWLPPLRQAMLEFDMVTPQRIISFLAQVNQESGGMTNLSESFNYSQDGLANTFSYLSTHYGTGATGSPKTLAQLWGRQAGESRVPQARQELIANTVYSSEANSQLGNGNILSGDGWLFRGRGLKQITGRANYQAFANYLDSHPISGQPAGAEVMQDPGPVSSNDYLATRSAGWFWRFRSSRGNLNSLADNLDMSKSETEKTQFNRISAGIGNKDHDARWSNYKANVDLALTGGNPHEQLRQALAHLGIQSSAQASYESKFGITLRQPSLVKIPKSLNIEMGNYSMPASTNTPSPSPFHSLVGSLINEGTLNILALEPGESNMFVLEPPHPAVQVQSVLLAQAHTSRPTMVNQAHEMGVCRVVPNVPFKYVQTASGSYPEQEPILPYSDVSFYFREYEHQEINHWYGSAGPFDESNVKVVRRPEHGVLVEAKCEEHHAYCTHQAYYYRPEVGYFGQDSAIIDADVNGFSVRVRYYFHSMDTAAFQKAEVCDATGLDWKIAQSRAGSDNATNVGWRHSEIRFRLIGAISRLTVGYRDFIGAIVAQTTGTGPAATITLSPDAAGHGWFVDSTPWLNEEFLPTSSPTEWIAKPGSEAEGRMDLLTVLLHEYGHTLGLDHSLDPHDNMAATLPPGVRRTLSAEQQLTLLRLAGVFPAPESPSEPYAPTDPGAPIPFTRVNGLARSARLRSADGSPDSRSGVPQYDIAANTRLENPAFTNGTGWSTSGDVRFADGSATLVESPDHQTRLNQVFVLGENDRFLSFTVDDLTLGDPSAGGESDQADGPDDAFEVALLDANTGRSLLGGNGLTHSDAFLNRQEDGSEYRSDGIRVLSNADGSRSYRIDLAAASSPVAAGSVLNLSFDLIGFGKGSQARDSRVTIRDLHLGDEPQLPQLIDDTASTLEDTPLQIDALANDLNADLPGFAPLLVDAPEHGQVQVNADGSFTFTPESNWHGDDRFSYLLADGVARTDVATVRVLVTPVADAPMLRIQNGDGATREVFRTSWESVGNPNRSATVVWQNQLEGWRLVSEANPATPFSNRFVVWSNGDHLAVPAGSGSVSYQAAAGNGSNWLELTNAPRNQPGLLGIERSVNTIAGARYLLSLDVASPPNYSADYIRIAISVDGQTIGSDASSSPASGLAWQTRTFEFLGSGGRQTIRIAPAATRFEVSSRGMMIDDLTLTELLPANTGYEDTAIALSAIDAALRDADGSETLAVQVTEIPAGATLSDGQHRFTATADERTADVSDWHLATLSVTPPPDYHGHITLRIVATATEHQNQAQASTTANVEVQALPVNDAPLARNASIMLDEGGSTIIDLAPLISDIDGDRLTLSLADPGHGALSRNTDGTWTYHPNRHYSGQDSFRYTVSDGQLSATATITLTVTPVNHPPRWTSTPPARCELRPATADTIFQVASTASGIGTVTLDPTFSNAVFNDEIGLYRVDDASGRIGQIKPGDPGYAAAALAEDRVLAFFRTAAGQSSQRMAQLPAGQYLGFYLVENGSATQWRNNQPGNGSGQGRRAFFSVPAANADHLAHLHASWTSDGSLRIAGVASGPGCSGAFRGVIIEASGLTAPPLPFIYQARARDDDGDPLTYRLLEGPAGARIDAASGLLTWDQPQAGNQLFRLQVDDGRGGRVEQRFTVNFASPRKPCASATARPLSMAVSAAGAAISARARQGSGIALPASQPHALPPRIEWNGRQPACFSGAPIQQSSWLSDFLGASKHEGRPDWAALQIRLDP</sequence>
<keyword evidence="4" id="KW-0862">Zinc</keyword>
<accession>A0A935T7D8</accession>
<feature type="domain" description="Peptidase M10 metallopeptidase" evidence="6">
    <location>
        <begin position="831"/>
        <end position="869"/>
    </location>
</feature>
<evidence type="ECO:0000256" key="3">
    <source>
        <dbReference type="ARBA" id="ARBA00022801"/>
    </source>
</evidence>
<dbReference type="SUPFAM" id="SSF53955">
    <property type="entry name" value="Lysozyme-like"/>
    <property type="match status" value="1"/>
</dbReference>